<dbReference type="PANTHER" id="PTHR11800:SF2">
    <property type="entry name" value="DNA-DIRECTED RNA POLYMERASE II SUBUNIT RPB3"/>
    <property type="match status" value="1"/>
</dbReference>
<dbReference type="GO" id="GO:0005737">
    <property type="term" value="C:cytoplasm"/>
    <property type="evidence" value="ECO:0007669"/>
    <property type="project" value="UniProtKB-SubCell"/>
</dbReference>
<comment type="function">
    <text evidence="5">DNA-dependent RNA polymerase (RNAP) catalyzes the transcription of DNA into RNA using the four ribonucleoside triphosphates as substrates.</text>
</comment>
<evidence type="ECO:0000256" key="4">
    <source>
        <dbReference type="ARBA" id="ARBA00025804"/>
    </source>
</evidence>
<dbReference type="InterPro" id="IPR011262">
    <property type="entry name" value="DNA-dir_RNA_pol_insert"/>
</dbReference>
<name>A0A0V8RTJ6_PYROC</name>
<comment type="caution">
    <text evidence="5">Lacks conserved residue(s) required for the propagation of feature annotation.</text>
</comment>
<dbReference type="InterPro" id="IPR036603">
    <property type="entry name" value="RBP11-like"/>
</dbReference>
<comment type="catalytic activity">
    <reaction evidence="5">
        <text>RNA(n) + a ribonucleoside 5'-triphosphate = RNA(n+1) + diphosphate</text>
        <dbReference type="Rhea" id="RHEA:21248"/>
        <dbReference type="Rhea" id="RHEA-COMP:14527"/>
        <dbReference type="Rhea" id="RHEA-COMP:17342"/>
        <dbReference type="ChEBI" id="CHEBI:33019"/>
        <dbReference type="ChEBI" id="CHEBI:61557"/>
        <dbReference type="ChEBI" id="CHEBI:140395"/>
        <dbReference type="EC" id="2.7.7.6"/>
    </reaction>
</comment>
<evidence type="ECO:0000256" key="2">
    <source>
        <dbReference type="ARBA" id="ARBA00022695"/>
    </source>
</evidence>
<dbReference type="InterPro" id="IPR036643">
    <property type="entry name" value="RNApol_insert_sf"/>
</dbReference>
<dbReference type="GO" id="GO:0006351">
    <property type="term" value="P:DNA-templated transcription"/>
    <property type="evidence" value="ECO:0007669"/>
    <property type="project" value="UniProtKB-UniRule"/>
</dbReference>
<dbReference type="AlphaFoldDB" id="A0A0V8RTJ6"/>
<comment type="subcellular location">
    <subcellularLocation>
        <location evidence="5">Cytoplasm</location>
    </subcellularLocation>
</comment>
<evidence type="ECO:0000313" key="8">
    <source>
        <dbReference type="Proteomes" id="UP000053352"/>
    </source>
</evidence>
<evidence type="ECO:0000256" key="3">
    <source>
        <dbReference type="ARBA" id="ARBA00023163"/>
    </source>
</evidence>
<evidence type="ECO:0000256" key="1">
    <source>
        <dbReference type="ARBA" id="ARBA00022478"/>
    </source>
</evidence>
<dbReference type="InterPro" id="IPR050518">
    <property type="entry name" value="Rpo3/RPB3_RNA_Pol_subunit"/>
</dbReference>
<dbReference type="Pfam" id="PF01193">
    <property type="entry name" value="RNA_pol_L"/>
    <property type="match status" value="1"/>
</dbReference>
<dbReference type="PANTHER" id="PTHR11800">
    <property type="entry name" value="DNA-DIRECTED RNA POLYMERASE"/>
    <property type="match status" value="1"/>
</dbReference>
<evidence type="ECO:0000259" key="6">
    <source>
        <dbReference type="SMART" id="SM00662"/>
    </source>
</evidence>
<comment type="caution">
    <text evidence="7">The sequence shown here is derived from an EMBL/GenBank/DDBJ whole genome shotgun (WGS) entry which is preliminary data.</text>
</comment>
<comment type="similarity">
    <text evidence="4 5">Belongs to the archaeal Rpo3/eukaryotic RPB3 RNA polymerase subunit family.</text>
</comment>
<comment type="subunit">
    <text evidence="5">Part of the RNA polymerase complex.</text>
</comment>
<dbReference type="OrthoDB" id="84933at2157"/>
<dbReference type="STRING" id="2309.CF15_00675"/>
<dbReference type="Gene3D" id="3.30.70.20">
    <property type="match status" value="1"/>
</dbReference>
<organism evidence="7 8">
    <name type="scientific">Pyrodictium occultum</name>
    <dbReference type="NCBI Taxonomy" id="2309"/>
    <lineage>
        <taxon>Archaea</taxon>
        <taxon>Thermoproteota</taxon>
        <taxon>Thermoprotei</taxon>
        <taxon>Desulfurococcales</taxon>
        <taxon>Pyrodictiaceae</taxon>
        <taxon>Pyrodictium</taxon>
    </lineage>
</organism>
<proteinExistence type="inferred from homology"/>
<keyword evidence="5" id="KW-0963">Cytoplasm</keyword>
<keyword evidence="2 5" id="KW-0548">Nucleotidyltransferase</keyword>
<feature type="domain" description="DNA-directed RNA polymerase RpoA/D/Rpb3-type" evidence="6">
    <location>
        <begin position="12"/>
        <end position="270"/>
    </location>
</feature>
<evidence type="ECO:0000256" key="5">
    <source>
        <dbReference type="HAMAP-Rule" id="MF_00320"/>
    </source>
</evidence>
<dbReference type="PROSITE" id="PS00446">
    <property type="entry name" value="RNA_POL_D_30KD"/>
    <property type="match status" value="1"/>
</dbReference>
<dbReference type="InterPro" id="IPR011263">
    <property type="entry name" value="DNA-dir_RNA_pol_RpoA/D/Rpb3"/>
</dbReference>
<dbReference type="GO" id="GO:0003899">
    <property type="term" value="F:DNA-directed RNA polymerase activity"/>
    <property type="evidence" value="ECO:0007669"/>
    <property type="project" value="UniProtKB-UniRule"/>
</dbReference>
<dbReference type="SMART" id="SM00662">
    <property type="entry name" value="RPOLD"/>
    <property type="match status" value="1"/>
</dbReference>
<dbReference type="InterPro" id="IPR022842">
    <property type="entry name" value="RNAP_Rpo3/Rpb3/RPAC1"/>
</dbReference>
<evidence type="ECO:0000313" key="7">
    <source>
        <dbReference type="EMBL" id="KSW11408.1"/>
    </source>
</evidence>
<dbReference type="Pfam" id="PF01000">
    <property type="entry name" value="RNA_pol_A_bac"/>
    <property type="match status" value="1"/>
</dbReference>
<dbReference type="Gene3D" id="2.170.120.12">
    <property type="entry name" value="DNA-directed RNA polymerase, insert domain"/>
    <property type="match status" value="1"/>
</dbReference>
<dbReference type="SUPFAM" id="SSF56553">
    <property type="entry name" value="Insert subdomain of RNA polymerase alpha subunit"/>
    <property type="match status" value="1"/>
</dbReference>
<keyword evidence="5" id="KW-0808">Transferase</keyword>
<dbReference type="RefSeq" id="WP_058370081.1">
    <property type="nucleotide sequence ID" value="NZ_LNTB01000001.1"/>
</dbReference>
<dbReference type="InterPro" id="IPR001514">
    <property type="entry name" value="DNA-dir_RNA_pol_30-40kDasu_CS"/>
</dbReference>
<keyword evidence="3 5" id="KW-0804">Transcription</keyword>
<keyword evidence="8" id="KW-1185">Reference proteome</keyword>
<dbReference type="CDD" id="cd07030">
    <property type="entry name" value="RNAP_D"/>
    <property type="match status" value="1"/>
</dbReference>
<sequence>MEVCVLEKAGNRLRVMVRDAPLPLINAIRRACFTEVPVMAVDIVEVFDNNTVLYDEMIAHRLGLIPLTSSEALQKYKRPEECRDAKLGDPDCYVVLRLEAETGPKEERIVYSGDLETSDPGVKPVYDNMPIVVMAPDQRLRLQAYARLGYGKEHAKWMPVSVAAHKYLPVLVFDLEKASNECLECIEAAYPQIVEQMRKTGKGEIRIVDDINASALYWCATKKCGEAVQLRFDENTFLLKIESTGALEPEEILREAADAIARKAENLLSEIARLRRERS</sequence>
<dbReference type="GO" id="GO:0000428">
    <property type="term" value="C:DNA-directed RNA polymerase complex"/>
    <property type="evidence" value="ECO:0007669"/>
    <property type="project" value="UniProtKB-KW"/>
</dbReference>
<dbReference type="Proteomes" id="UP000053352">
    <property type="component" value="Unassembled WGS sequence"/>
</dbReference>
<protein>
    <recommendedName>
        <fullName evidence="5">DNA-directed RNA polymerase subunit Rpo3</fullName>
        <ecNumber evidence="5">2.7.7.6</ecNumber>
    </recommendedName>
    <alternativeName>
        <fullName evidence="5">DNA-directed RNA polymerase subunit D</fullName>
    </alternativeName>
</protein>
<keyword evidence="1 5" id="KW-0240">DNA-directed RNA polymerase</keyword>
<dbReference type="EMBL" id="LNTB01000001">
    <property type="protein sequence ID" value="KSW11408.1"/>
    <property type="molecule type" value="Genomic_DNA"/>
</dbReference>
<reference evidence="7 8" key="1">
    <citation type="submission" date="2015-11" db="EMBL/GenBank/DDBJ databases">
        <title>Genome sequence of Pyrodictium occultum PL-19, a marine hyperthermophilic archaeon isolated from Volcano, Italy.</title>
        <authorList>
            <person name="Utturkar S."/>
            <person name="Huber H."/>
            <person name="Leptihn S."/>
            <person name="Brown S."/>
            <person name="Stetter K.O."/>
            <person name="Podar M."/>
        </authorList>
    </citation>
    <scope>NUCLEOTIDE SEQUENCE [LARGE SCALE GENOMIC DNA]</scope>
    <source>
        <strain evidence="7 8">PL-19</strain>
    </source>
</reference>
<dbReference type="GO" id="GO:0046983">
    <property type="term" value="F:protein dimerization activity"/>
    <property type="evidence" value="ECO:0007669"/>
    <property type="project" value="InterPro"/>
</dbReference>
<dbReference type="EC" id="2.7.7.6" evidence="5"/>
<dbReference type="NCBIfam" id="NF001988">
    <property type="entry name" value="PRK00783.1"/>
    <property type="match status" value="1"/>
</dbReference>
<dbReference type="HAMAP" id="MF_00320">
    <property type="entry name" value="RNApol_arch_Rpo3"/>
    <property type="match status" value="1"/>
</dbReference>
<dbReference type="SUPFAM" id="SSF55257">
    <property type="entry name" value="RBP11-like subunits of RNA polymerase"/>
    <property type="match status" value="1"/>
</dbReference>
<accession>A0A0V8RTJ6</accession>
<dbReference type="GO" id="GO:0003677">
    <property type="term" value="F:DNA binding"/>
    <property type="evidence" value="ECO:0007669"/>
    <property type="project" value="UniProtKB-UniRule"/>
</dbReference>
<dbReference type="Gene3D" id="3.30.1360.10">
    <property type="entry name" value="RNA polymerase, RBP11-like subunit"/>
    <property type="match status" value="1"/>
</dbReference>
<gene>
    <name evidence="5" type="primary">rpo3</name>
    <name evidence="5" type="synonym">rpoD</name>
    <name evidence="7" type="ORF">CF15_00675</name>
</gene>